<evidence type="ECO:0000256" key="1">
    <source>
        <dbReference type="ARBA" id="ARBA00004374"/>
    </source>
</evidence>
<dbReference type="FunCoup" id="G0MVD0">
    <property type="interactions" value="1334"/>
</dbReference>
<evidence type="ECO:0000256" key="4">
    <source>
        <dbReference type="ARBA" id="ARBA00022989"/>
    </source>
</evidence>
<reference evidence="7" key="1">
    <citation type="submission" date="2011-07" db="EMBL/GenBank/DDBJ databases">
        <authorList>
            <consortium name="Caenorhabditis brenneri Sequencing and Analysis Consortium"/>
            <person name="Wilson R.K."/>
        </authorList>
    </citation>
    <scope>NUCLEOTIDE SEQUENCE [LARGE SCALE GENOMIC DNA]</scope>
    <source>
        <strain evidence="7">PB2801</strain>
    </source>
</reference>
<dbReference type="eggNOG" id="KOG4099">
    <property type="taxonomic scope" value="Eukaryota"/>
</dbReference>
<dbReference type="OrthoDB" id="163794at2759"/>
<accession>G0MVD0</accession>
<dbReference type="PANTHER" id="PTHR21346">
    <property type="entry name" value="FUN14 DOMAIN CONTAINING"/>
    <property type="match status" value="1"/>
</dbReference>
<keyword evidence="5" id="KW-0472">Membrane</keyword>
<proteinExistence type="inferred from homology"/>
<evidence type="ECO:0000256" key="5">
    <source>
        <dbReference type="ARBA" id="ARBA00023136"/>
    </source>
</evidence>
<keyword evidence="4" id="KW-1133">Transmembrane helix</keyword>
<dbReference type="GO" id="GO:0005741">
    <property type="term" value="C:mitochondrial outer membrane"/>
    <property type="evidence" value="ECO:0007669"/>
    <property type="project" value="UniProtKB-SubCell"/>
</dbReference>
<gene>
    <name evidence="6" type="ORF">CAEBREN_13995</name>
</gene>
<evidence type="ECO:0008006" key="8">
    <source>
        <dbReference type="Google" id="ProtNLM"/>
    </source>
</evidence>
<sequence length="143" mass="15386">MTELSKNEGSGKPKKDVGKGVNDAIDTVLYYVVDLKKQPPMAQLGVGAGFGTVTGYFVTKGGRLVAATVGISFLLAQLAIHKGYITLNESKIERDMKNLQKSVMKKVNLRHSSTINISNSFFSENKWVLGGFVAGMLIGFSVA</sequence>
<dbReference type="InterPro" id="IPR007014">
    <property type="entry name" value="FUN14"/>
</dbReference>
<keyword evidence="7" id="KW-1185">Reference proteome</keyword>
<comment type="similarity">
    <text evidence="2">Belongs to the FUN14 family.</text>
</comment>
<evidence type="ECO:0000256" key="3">
    <source>
        <dbReference type="ARBA" id="ARBA00022692"/>
    </source>
</evidence>
<name>G0MVD0_CAEBE</name>
<dbReference type="Proteomes" id="UP000008068">
    <property type="component" value="Unassembled WGS sequence"/>
</dbReference>
<dbReference type="STRING" id="135651.G0MVD0"/>
<dbReference type="AlphaFoldDB" id="G0MVD0"/>
<dbReference type="Pfam" id="PF04930">
    <property type="entry name" value="FUN14"/>
    <property type="match status" value="1"/>
</dbReference>
<dbReference type="GO" id="GO:0000423">
    <property type="term" value="P:mitophagy"/>
    <property type="evidence" value="ECO:0007669"/>
    <property type="project" value="EnsemblMetazoa"/>
</dbReference>
<dbReference type="PANTHER" id="PTHR21346:SF0">
    <property type="entry name" value="RE45833P"/>
    <property type="match status" value="1"/>
</dbReference>
<keyword evidence="3" id="KW-0812">Transmembrane</keyword>
<comment type="subcellular location">
    <subcellularLocation>
        <location evidence="1">Mitochondrion outer membrane</location>
        <topology evidence="1">Multi-pass membrane protein</topology>
    </subcellularLocation>
</comment>
<protein>
    <recommendedName>
        <fullName evidence="8">FUN14 domain-containing protein 1</fullName>
    </recommendedName>
</protein>
<dbReference type="InParanoid" id="G0MVD0"/>
<evidence type="ECO:0000256" key="2">
    <source>
        <dbReference type="ARBA" id="ARBA00009160"/>
    </source>
</evidence>
<dbReference type="HOGENOM" id="CLU_1807901_0_0_1"/>
<dbReference type="EMBL" id="GL379814">
    <property type="protein sequence ID" value="EGT44968.1"/>
    <property type="molecule type" value="Genomic_DNA"/>
</dbReference>
<dbReference type="OMA" id="SENRWIL"/>
<organism evidence="7">
    <name type="scientific">Caenorhabditis brenneri</name>
    <name type="common">Nematode worm</name>
    <dbReference type="NCBI Taxonomy" id="135651"/>
    <lineage>
        <taxon>Eukaryota</taxon>
        <taxon>Metazoa</taxon>
        <taxon>Ecdysozoa</taxon>
        <taxon>Nematoda</taxon>
        <taxon>Chromadorea</taxon>
        <taxon>Rhabditida</taxon>
        <taxon>Rhabditina</taxon>
        <taxon>Rhabditomorpha</taxon>
        <taxon>Rhabditoidea</taxon>
        <taxon>Rhabditidae</taxon>
        <taxon>Peloderinae</taxon>
        <taxon>Caenorhabditis</taxon>
    </lineage>
</organism>
<evidence type="ECO:0000313" key="7">
    <source>
        <dbReference type="Proteomes" id="UP000008068"/>
    </source>
</evidence>
<evidence type="ECO:0000313" key="6">
    <source>
        <dbReference type="EMBL" id="EGT44968.1"/>
    </source>
</evidence>